<evidence type="ECO:0000313" key="3">
    <source>
        <dbReference type="Proteomes" id="UP000199603"/>
    </source>
</evidence>
<sequence length="112" mass="12188">MDQYTAHNQTLDTANDAQLEAAPTRSLSQAQGQALLARLAQDDAFRAIYAADPATALLSIGVPAEVIGMLDRKCLRERQLADKAVFEALLRDMRSQTTSVAMAMHVPRLSFA</sequence>
<reference evidence="2 3" key="1">
    <citation type="submission" date="2016-10" db="EMBL/GenBank/DDBJ databases">
        <authorList>
            <person name="de Groot N.N."/>
        </authorList>
    </citation>
    <scope>NUCLEOTIDE SEQUENCE [LARGE SCALE GENOMIC DNA]</scope>
    <source>
        <strain evidence="2 3">DSM 16957</strain>
    </source>
</reference>
<accession>A0A1G6X518</accession>
<dbReference type="EMBL" id="FNAG01000006">
    <property type="protein sequence ID" value="SDD72467.1"/>
    <property type="molecule type" value="Genomic_DNA"/>
</dbReference>
<evidence type="ECO:0000313" key="2">
    <source>
        <dbReference type="EMBL" id="SDD72467.1"/>
    </source>
</evidence>
<evidence type="ECO:0000256" key="1">
    <source>
        <dbReference type="SAM" id="MobiDB-lite"/>
    </source>
</evidence>
<dbReference type="RefSeq" id="WP_091242585.1">
    <property type="nucleotide sequence ID" value="NZ_FNAG01000006.1"/>
</dbReference>
<proteinExistence type="predicted"/>
<protein>
    <submittedName>
        <fullName evidence="2">Putative modified peptide</fullName>
    </submittedName>
</protein>
<organism evidence="2 3">
    <name type="scientific">Aquimonas voraii</name>
    <dbReference type="NCBI Taxonomy" id="265719"/>
    <lineage>
        <taxon>Bacteria</taxon>
        <taxon>Pseudomonadati</taxon>
        <taxon>Pseudomonadota</taxon>
        <taxon>Gammaproteobacteria</taxon>
        <taxon>Lysobacterales</taxon>
        <taxon>Lysobacteraceae</taxon>
        <taxon>Aquimonas</taxon>
    </lineage>
</organism>
<gene>
    <name evidence="2" type="ORF">SAMN04488509_10614</name>
</gene>
<keyword evidence="3" id="KW-1185">Reference proteome</keyword>
<feature type="compositionally biased region" description="Polar residues" evidence="1">
    <location>
        <begin position="1"/>
        <end position="16"/>
    </location>
</feature>
<dbReference type="NCBIfam" id="TIGR04509">
    <property type="entry name" value="mod_pep_NH_fam"/>
    <property type="match status" value="1"/>
</dbReference>
<feature type="region of interest" description="Disordered" evidence="1">
    <location>
        <begin position="1"/>
        <end position="24"/>
    </location>
</feature>
<dbReference type="AlphaFoldDB" id="A0A1G6X518"/>
<dbReference type="InterPro" id="IPR030976">
    <property type="entry name" value="Mod_pep_NH_fam"/>
</dbReference>
<dbReference type="Proteomes" id="UP000199603">
    <property type="component" value="Unassembled WGS sequence"/>
</dbReference>
<name>A0A1G6X518_9GAMM</name>